<dbReference type="EnsemblPlants" id="TuG1812G0400001529.01.T01">
    <property type="protein sequence ID" value="TuG1812G0400001529.01.T01.cds269488"/>
    <property type="gene ID" value="TuG1812G0400001529.01"/>
</dbReference>
<reference evidence="3" key="1">
    <citation type="journal article" date="2013" name="Nature">
        <title>Draft genome of the wheat A-genome progenitor Triticum urartu.</title>
        <authorList>
            <person name="Ling H.Q."/>
            <person name="Zhao S."/>
            <person name="Liu D."/>
            <person name="Wang J."/>
            <person name="Sun H."/>
            <person name="Zhang C."/>
            <person name="Fan H."/>
            <person name="Li D."/>
            <person name="Dong L."/>
            <person name="Tao Y."/>
            <person name="Gao C."/>
            <person name="Wu H."/>
            <person name="Li Y."/>
            <person name="Cui Y."/>
            <person name="Guo X."/>
            <person name="Zheng S."/>
            <person name="Wang B."/>
            <person name="Yu K."/>
            <person name="Liang Q."/>
            <person name="Yang W."/>
            <person name="Lou X."/>
            <person name="Chen J."/>
            <person name="Feng M."/>
            <person name="Jian J."/>
            <person name="Zhang X."/>
            <person name="Luo G."/>
            <person name="Jiang Y."/>
            <person name="Liu J."/>
            <person name="Wang Z."/>
            <person name="Sha Y."/>
            <person name="Zhang B."/>
            <person name="Wu H."/>
            <person name="Tang D."/>
            <person name="Shen Q."/>
            <person name="Xue P."/>
            <person name="Zou S."/>
            <person name="Wang X."/>
            <person name="Liu X."/>
            <person name="Wang F."/>
            <person name="Yang Y."/>
            <person name="An X."/>
            <person name="Dong Z."/>
            <person name="Zhang K."/>
            <person name="Zhang X."/>
            <person name="Luo M.C."/>
            <person name="Dvorak J."/>
            <person name="Tong Y."/>
            <person name="Wang J."/>
            <person name="Yang H."/>
            <person name="Li Z."/>
            <person name="Wang D."/>
            <person name="Zhang A."/>
            <person name="Wang J."/>
        </authorList>
    </citation>
    <scope>NUCLEOTIDE SEQUENCE</scope>
    <source>
        <strain evidence="3">cv. G1812</strain>
    </source>
</reference>
<accession>A0A8R7Q4R0</accession>
<evidence type="ECO:0000313" key="2">
    <source>
        <dbReference type="EnsemblPlants" id="TuG1812G0400001529.01.T01.cds269488"/>
    </source>
</evidence>
<reference evidence="2" key="2">
    <citation type="submission" date="2018-03" db="EMBL/GenBank/DDBJ databases">
        <title>The Triticum urartu genome reveals the dynamic nature of wheat genome evolution.</title>
        <authorList>
            <person name="Ling H."/>
            <person name="Ma B."/>
            <person name="Shi X."/>
            <person name="Liu H."/>
            <person name="Dong L."/>
            <person name="Sun H."/>
            <person name="Cao Y."/>
            <person name="Gao Q."/>
            <person name="Zheng S."/>
            <person name="Li Y."/>
            <person name="Yu Y."/>
            <person name="Du H."/>
            <person name="Qi M."/>
            <person name="Li Y."/>
            <person name="Yu H."/>
            <person name="Cui Y."/>
            <person name="Wang N."/>
            <person name="Chen C."/>
            <person name="Wu H."/>
            <person name="Zhao Y."/>
            <person name="Zhang J."/>
            <person name="Li Y."/>
            <person name="Zhou W."/>
            <person name="Zhang B."/>
            <person name="Hu W."/>
            <person name="Eijk M."/>
            <person name="Tang J."/>
            <person name="Witsenboer H."/>
            <person name="Zhao S."/>
            <person name="Li Z."/>
            <person name="Zhang A."/>
            <person name="Wang D."/>
            <person name="Liang C."/>
        </authorList>
    </citation>
    <scope>NUCLEOTIDE SEQUENCE [LARGE SCALE GENOMIC DNA]</scope>
    <source>
        <strain evidence="2">cv. G1812</strain>
    </source>
</reference>
<feature type="compositionally biased region" description="Gly residues" evidence="1">
    <location>
        <begin position="151"/>
        <end position="168"/>
    </location>
</feature>
<organism evidence="2 3">
    <name type="scientific">Triticum urartu</name>
    <name type="common">Red wild einkorn</name>
    <name type="synonym">Crithodium urartu</name>
    <dbReference type="NCBI Taxonomy" id="4572"/>
    <lineage>
        <taxon>Eukaryota</taxon>
        <taxon>Viridiplantae</taxon>
        <taxon>Streptophyta</taxon>
        <taxon>Embryophyta</taxon>
        <taxon>Tracheophyta</taxon>
        <taxon>Spermatophyta</taxon>
        <taxon>Magnoliopsida</taxon>
        <taxon>Liliopsida</taxon>
        <taxon>Poales</taxon>
        <taxon>Poaceae</taxon>
        <taxon>BOP clade</taxon>
        <taxon>Pooideae</taxon>
        <taxon>Triticodae</taxon>
        <taxon>Triticeae</taxon>
        <taxon>Triticinae</taxon>
        <taxon>Triticum</taxon>
    </lineage>
</organism>
<sequence>MDLRRKWQWASETRRAISGRERPRPVSPATTGPRVLSTPAQRKSGSLATTAATSALERPRPERNARTALGLAGDLRWESLVEALSAWARVRPQVSTRYSSTANPRLGGMGAATAERRRRSGGVAGAEVDVEEKERRRETMRSRRRSIAAAAGGGSDGGGGGGILVWSV</sequence>
<proteinExistence type="predicted"/>
<feature type="region of interest" description="Disordered" evidence="1">
    <location>
        <begin position="1"/>
        <end position="65"/>
    </location>
</feature>
<gene>
    <name evidence="2" type="primary">LOC125553758</name>
</gene>
<dbReference type="Proteomes" id="UP000015106">
    <property type="component" value="Chromosome 4"/>
</dbReference>
<reference evidence="2" key="3">
    <citation type="submission" date="2022-06" db="UniProtKB">
        <authorList>
            <consortium name="EnsemblPlants"/>
        </authorList>
    </citation>
    <scope>IDENTIFICATION</scope>
</reference>
<feature type="compositionally biased region" description="Basic and acidic residues" evidence="1">
    <location>
        <begin position="132"/>
        <end position="141"/>
    </location>
</feature>
<feature type="compositionally biased region" description="Low complexity" evidence="1">
    <location>
        <begin position="46"/>
        <end position="56"/>
    </location>
</feature>
<name>A0A8R7Q4R0_TRIUA</name>
<feature type="compositionally biased region" description="Polar residues" evidence="1">
    <location>
        <begin position="94"/>
        <end position="103"/>
    </location>
</feature>
<keyword evidence="3" id="KW-1185">Reference proteome</keyword>
<evidence type="ECO:0000313" key="3">
    <source>
        <dbReference type="Proteomes" id="UP000015106"/>
    </source>
</evidence>
<feature type="region of interest" description="Disordered" evidence="1">
    <location>
        <begin position="94"/>
        <end position="168"/>
    </location>
</feature>
<dbReference type="AlphaFoldDB" id="A0A8R7Q4R0"/>
<protein>
    <submittedName>
        <fullName evidence="2">Uncharacterized protein</fullName>
    </submittedName>
</protein>
<feature type="compositionally biased region" description="Basic and acidic residues" evidence="1">
    <location>
        <begin position="12"/>
        <end position="24"/>
    </location>
</feature>
<dbReference type="Gramene" id="TuG1812G0400001529.01.T01">
    <property type="protein sequence ID" value="TuG1812G0400001529.01.T01.cds269488"/>
    <property type="gene ID" value="TuG1812G0400001529.01"/>
</dbReference>
<evidence type="ECO:0000256" key="1">
    <source>
        <dbReference type="SAM" id="MobiDB-lite"/>
    </source>
</evidence>